<name>A0AAD9RVV0_9HYME</name>
<feature type="chain" id="PRO_5042257352" evidence="1">
    <location>
        <begin position="27"/>
        <end position="70"/>
    </location>
</feature>
<reference evidence="2" key="2">
    <citation type="journal article" date="2023" name="Commun. Biol.">
        <title>Intrasexual cuticular hydrocarbon dimorphism in a wasp sheds light on hydrocarbon biosynthesis genes in Hymenoptera.</title>
        <authorList>
            <person name="Moris V.C."/>
            <person name="Podsiadlowski L."/>
            <person name="Martin S."/>
            <person name="Oeyen J.P."/>
            <person name="Donath A."/>
            <person name="Petersen M."/>
            <person name="Wilbrandt J."/>
            <person name="Misof B."/>
            <person name="Liedtke D."/>
            <person name="Thamm M."/>
            <person name="Scheiner R."/>
            <person name="Schmitt T."/>
            <person name="Niehuis O."/>
        </authorList>
    </citation>
    <scope>NUCLEOTIDE SEQUENCE</scope>
    <source>
        <strain evidence="2">GBR_01_08_01A</strain>
    </source>
</reference>
<keyword evidence="1" id="KW-0732">Signal</keyword>
<sequence length="70" mass="7580">MFIAKSAILIVVVAIITILGFCGTNAKPLADPMAHPLAKPRAGSSDAQFYFKKPCIRGIVNITNHNYHRG</sequence>
<organism evidence="2 3">
    <name type="scientific">Odynerus spinipes</name>
    <dbReference type="NCBI Taxonomy" id="1348599"/>
    <lineage>
        <taxon>Eukaryota</taxon>
        <taxon>Metazoa</taxon>
        <taxon>Ecdysozoa</taxon>
        <taxon>Arthropoda</taxon>
        <taxon>Hexapoda</taxon>
        <taxon>Insecta</taxon>
        <taxon>Pterygota</taxon>
        <taxon>Neoptera</taxon>
        <taxon>Endopterygota</taxon>
        <taxon>Hymenoptera</taxon>
        <taxon>Apocrita</taxon>
        <taxon>Aculeata</taxon>
        <taxon>Vespoidea</taxon>
        <taxon>Vespidae</taxon>
        <taxon>Eumeninae</taxon>
        <taxon>Odynerus</taxon>
    </lineage>
</organism>
<feature type="signal peptide" evidence="1">
    <location>
        <begin position="1"/>
        <end position="26"/>
    </location>
</feature>
<evidence type="ECO:0000313" key="2">
    <source>
        <dbReference type="EMBL" id="KAK2586867.1"/>
    </source>
</evidence>
<accession>A0AAD9RVV0</accession>
<proteinExistence type="predicted"/>
<evidence type="ECO:0000256" key="1">
    <source>
        <dbReference type="SAM" id="SignalP"/>
    </source>
</evidence>
<dbReference type="AlphaFoldDB" id="A0AAD9RVV0"/>
<comment type="caution">
    <text evidence="2">The sequence shown here is derived from an EMBL/GenBank/DDBJ whole genome shotgun (WGS) entry which is preliminary data.</text>
</comment>
<evidence type="ECO:0000313" key="3">
    <source>
        <dbReference type="Proteomes" id="UP001258017"/>
    </source>
</evidence>
<dbReference type="EMBL" id="JAIFRP010000010">
    <property type="protein sequence ID" value="KAK2586867.1"/>
    <property type="molecule type" value="Genomic_DNA"/>
</dbReference>
<keyword evidence="3" id="KW-1185">Reference proteome</keyword>
<dbReference type="Proteomes" id="UP001258017">
    <property type="component" value="Unassembled WGS sequence"/>
</dbReference>
<protein>
    <submittedName>
        <fullName evidence="2">Uncharacterized protein</fullName>
    </submittedName>
</protein>
<reference evidence="2" key="1">
    <citation type="submission" date="2021-08" db="EMBL/GenBank/DDBJ databases">
        <authorList>
            <person name="Misof B."/>
            <person name="Oliver O."/>
            <person name="Podsiadlowski L."/>
            <person name="Donath A."/>
            <person name="Peters R."/>
            <person name="Mayer C."/>
            <person name="Rust J."/>
            <person name="Gunkel S."/>
            <person name="Lesny P."/>
            <person name="Martin S."/>
            <person name="Oeyen J.P."/>
            <person name="Petersen M."/>
            <person name="Panagiotis P."/>
            <person name="Wilbrandt J."/>
            <person name="Tanja T."/>
        </authorList>
    </citation>
    <scope>NUCLEOTIDE SEQUENCE</scope>
    <source>
        <strain evidence="2">GBR_01_08_01A</strain>
        <tissue evidence="2">Thorax + abdomen</tissue>
    </source>
</reference>
<gene>
    <name evidence="2" type="ORF">KPH14_009804</name>
</gene>